<name>A0A1G4MGG3_LACFM</name>
<feature type="region of interest" description="Disordered" evidence="7">
    <location>
        <begin position="1"/>
        <end position="47"/>
    </location>
</feature>
<dbReference type="PROSITE" id="PS00463">
    <property type="entry name" value="ZN2_CY6_FUNGAL_1"/>
    <property type="match status" value="1"/>
</dbReference>
<keyword evidence="1" id="KW-0479">Metal-binding</keyword>
<sequence>MGDSELASSNRTTLISPGKDPERRSKKDQKTASSTNSSNGIPKKPRKKRKTYSCDVCRKFKTRCDFEPLVGKCHRCNVLKLHCSLTREREDEIIAAIETSSKSSLISSNQNLDVPLTCSTSNDSLVSNPITAALNNRLNKLESNLHTLNSKIDLILMLVQGTNTAMSNSNGIQSKEVSESISDRALIEDEESFNEVGDNFSDEEQESDSSNEVEKEFSDSGKPLQSMSQSSSKKYLNGIKLQEPPLKLIDDIDERLFPTKAESHADRLAETQRPFVIARVNFLKYFKQHEQMCLDLSRDFLVKSHFWIIPGGIKEINLEYVEKHLFITSVFTIIAMGFDENNKYETEQEVMYPLVERFLTNTLTMFEQLTDHDIEAILYCSMFNVSRKSKRHRQMKFNSLVLCNFAINSLLNIIDFHKIKERIFVQEEYSALDLYHLRILNSLSACRLQYSIGYGSFTVQDDMLKDFNNLTAKFPQANFGDDIKISEINLGEIVNNIFLNFKLYFKKFTERFKSSLGLRETRSVSSSRKNSLDAGSKSQIAYEYLVFPELDYWLKNWDELLSKDGGGVLLFAYNFYNIMICRNFLTEFHEEYHNDVYYFKCTLKTIKTYCFTLIDGFLKLPPSLIKGAPAITLHQLVYACLTLCDFLHFFNSSERQQILNLCTKVYWHLNTIGEKLNEATENVGKIIKSLIDTSKRKIQSGNQALLSMSSSKMSQPTTPGVVYNGLTRRPSTSPQSVLSTTSQGSGTINGAPGGFTMPDVDQFNSFEDFFQDFFDNLKPTTQNIFSSINSTTQK</sequence>
<evidence type="ECO:0000256" key="5">
    <source>
        <dbReference type="ARBA" id="ARBA00023163"/>
    </source>
</evidence>
<evidence type="ECO:0000313" key="10">
    <source>
        <dbReference type="Proteomes" id="UP000190831"/>
    </source>
</evidence>
<dbReference type="Pfam" id="PF00172">
    <property type="entry name" value="Zn_clus"/>
    <property type="match status" value="1"/>
</dbReference>
<dbReference type="InterPro" id="IPR001138">
    <property type="entry name" value="Zn2Cys6_DnaBD"/>
</dbReference>
<feature type="region of interest" description="Disordered" evidence="7">
    <location>
        <begin position="726"/>
        <end position="748"/>
    </location>
</feature>
<evidence type="ECO:0000256" key="2">
    <source>
        <dbReference type="ARBA" id="ARBA00022833"/>
    </source>
</evidence>
<feature type="compositionally biased region" description="Polar residues" evidence="7">
    <location>
        <begin position="1"/>
        <end position="15"/>
    </location>
</feature>
<dbReference type="GO" id="GO:0003677">
    <property type="term" value="F:DNA binding"/>
    <property type="evidence" value="ECO:0007669"/>
    <property type="project" value="UniProtKB-KW"/>
</dbReference>
<reference evidence="9 10" key="1">
    <citation type="submission" date="2016-03" db="EMBL/GenBank/DDBJ databases">
        <authorList>
            <person name="Devillers H."/>
        </authorList>
    </citation>
    <scope>NUCLEOTIDE SEQUENCE [LARGE SCALE GENOMIC DNA]</scope>
    <source>
        <strain evidence="9">CBS 6772</strain>
    </source>
</reference>
<evidence type="ECO:0000256" key="7">
    <source>
        <dbReference type="SAM" id="MobiDB-lite"/>
    </source>
</evidence>
<dbReference type="PANTHER" id="PTHR31668:SF9">
    <property type="entry name" value="URACIL CATABOLISM PROTEIN 2"/>
    <property type="match status" value="1"/>
</dbReference>
<feature type="compositionally biased region" description="Basic and acidic residues" evidence="7">
    <location>
        <begin position="19"/>
        <end position="30"/>
    </location>
</feature>
<keyword evidence="4" id="KW-0238">DNA-binding</keyword>
<keyword evidence="6" id="KW-0539">Nucleus</keyword>
<dbReference type="CDD" id="cd00067">
    <property type="entry name" value="GAL4"/>
    <property type="match status" value="1"/>
</dbReference>
<dbReference type="SUPFAM" id="SSF57701">
    <property type="entry name" value="Zn2/Cys6 DNA-binding domain"/>
    <property type="match status" value="1"/>
</dbReference>
<dbReference type="GO" id="GO:0000981">
    <property type="term" value="F:DNA-binding transcription factor activity, RNA polymerase II-specific"/>
    <property type="evidence" value="ECO:0007669"/>
    <property type="project" value="InterPro"/>
</dbReference>
<evidence type="ECO:0000256" key="1">
    <source>
        <dbReference type="ARBA" id="ARBA00022723"/>
    </source>
</evidence>
<evidence type="ECO:0000313" key="9">
    <source>
        <dbReference type="EMBL" id="SCW03007.1"/>
    </source>
</evidence>
<feature type="region of interest" description="Disordered" evidence="7">
    <location>
        <begin position="192"/>
        <end position="229"/>
    </location>
</feature>
<dbReference type="GO" id="GO:0008270">
    <property type="term" value="F:zinc ion binding"/>
    <property type="evidence" value="ECO:0007669"/>
    <property type="project" value="InterPro"/>
</dbReference>
<dbReference type="AlphaFoldDB" id="A0A1G4MGG3"/>
<keyword evidence="2" id="KW-0862">Zinc</keyword>
<evidence type="ECO:0000256" key="4">
    <source>
        <dbReference type="ARBA" id="ARBA00023125"/>
    </source>
</evidence>
<keyword evidence="10" id="KW-1185">Reference proteome</keyword>
<protein>
    <submittedName>
        <fullName evidence="9">LAFE_0G00892g1_1</fullName>
    </submittedName>
</protein>
<feature type="domain" description="Zn(2)-C6 fungal-type" evidence="8">
    <location>
        <begin position="53"/>
        <end position="85"/>
    </location>
</feature>
<feature type="compositionally biased region" description="Polar residues" evidence="7">
    <location>
        <begin position="729"/>
        <end position="748"/>
    </location>
</feature>
<dbReference type="Proteomes" id="UP000190831">
    <property type="component" value="Chromosome G"/>
</dbReference>
<dbReference type="InterPro" id="IPR050797">
    <property type="entry name" value="Carb_Metab_Trans_Reg"/>
</dbReference>
<dbReference type="OrthoDB" id="2595934at2759"/>
<dbReference type="SMART" id="SM00066">
    <property type="entry name" value="GAL4"/>
    <property type="match status" value="1"/>
</dbReference>
<keyword evidence="5" id="KW-0804">Transcription</keyword>
<dbReference type="Gene3D" id="4.10.240.10">
    <property type="entry name" value="Zn(2)-C6 fungal-type DNA-binding domain"/>
    <property type="match status" value="1"/>
</dbReference>
<dbReference type="PROSITE" id="PS50048">
    <property type="entry name" value="ZN2_CY6_FUNGAL_2"/>
    <property type="match status" value="1"/>
</dbReference>
<dbReference type="STRING" id="4955.A0A1G4MGG3"/>
<dbReference type="EMBL" id="LT598486">
    <property type="protein sequence ID" value="SCW03007.1"/>
    <property type="molecule type" value="Genomic_DNA"/>
</dbReference>
<evidence type="ECO:0000259" key="8">
    <source>
        <dbReference type="PROSITE" id="PS50048"/>
    </source>
</evidence>
<feature type="compositionally biased region" description="Acidic residues" evidence="7">
    <location>
        <begin position="200"/>
        <end position="211"/>
    </location>
</feature>
<proteinExistence type="predicted"/>
<dbReference type="OMA" id="HFWIIPG"/>
<accession>A0A1G4MGG3</accession>
<gene>
    <name evidence="9" type="ORF">LAFE_0G00892G</name>
</gene>
<dbReference type="PANTHER" id="PTHR31668">
    <property type="entry name" value="GLUCOSE TRANSPORT TRANSCRIPTION REGULATOR RGT1-RELATED-RELATED"/>
    <property type="match status" value="1"/>
</dbReference>
<dbReference type="GO" id="GO:0005634">
    <property type="term" value="C:nucleus"/>
    <property type="evidence" value="ECO:0007669"/>
    <property type="project" value="TreeGrafter"/>
</dbReference>
<keyword evidence="3" id="KW-0805">Transcription regulation</keyword>
<feature type="compositionally biased region" description="Polar residues" evidence="7">
    <location>
        <begin position="31"/>
        <end position="40"/>
    </location>
</feature>
<evidence type="ECO:0000256" key="3">
    <source>
        <dbReference type="ARBA" id="ARBA00023015"/>
    </source>
</evidence>
<organism evidence="9 10">
    <name type="scientific">Lachancea fermentati</name>
    <name type="common">Zygosaccharomyces fermentati</name>
    <dbReference type="NCBI Taxonomy" id="4955"/>
    <lineage>
        <taxon>Eukaryota</taxon>
        <taxon>Fungi</taxon>
        <taxon>Dikarya</taxon>
        <taxon>Ascomycota</taxon>
        <taxon>Saccharomycotina</taxon>
        <taxon>Saccharomycetes</taxon>
        <taxon>Saccharomycetales</taxon>
        <taxon>Saccharomycetaceae</taxon>
        <taxon>Lachancea</taxon>
    </lineage>
</organism>
<dbReference type="GO" id="GO:0001080">
    <property type="term" value="P:nitrogen catabolite activation of transcription from RNA polymerase II promoter"/>
    <property type="evidence" value="ECO:0007669"/>
    <property type="project" value="TreeGrafter"/>
</dbReference>
<dbReference type="InterPro" id="IPR036864">
    <property type="entry name" value="Zn2-C6_fun-type_DNA-bd_sf"/>
</dbReference>
<evidence type="ECO:0000256" key="6">
    <source>
        <dbReference type="ARBA" id="ARBA00023242"/>
    </source>
</evidence>